<evidence type="ECO:0000313" key="5">
    <source>
        <dbReference type="Proteomes" id="UP000502831"/>
    </source>
</evidence>
<dbReference type="InterPro" id="IPR013762">
    <property type="entry name" value="Integrase-like_cat_sf"/>
</dbReference>
<dbReference type="InterPro" id="IPR002104">
    <property type="entry name" value="Integrase_catalytic"/>
</dbReference>
<dbReference type="GO" id="GO:0015074">
    <property type="term" value="P:DNA integration"/>
    <property type="evidence" value="ECO:0007669"/>
    <property type="project" value="InterPro"/>
</dbReference>
<evidence type="ECO:0000256" key="2">
    <source>
        <dbReference type="ARBA" id="ARBA00023125"/>
    </source>
</evidence>
<dbReference type="CDD" id="cd00397">
    <property type="entry name" value="DNA_BRE_C"/>
    <property type="match status" value="1"/>
</dbReference>
<reference evidence="4 5" key="1">
    <citation type="journal article" date="2017" name="Environ. Sci. Technol.">
        <title>Organohalide Respiration with Chlorinated Ethenes under Low pH Conditions.</title>
        <authorList>
            <person name="Yang Y."/>
            <person name="Capiro N.L."/>
            <person name="Marcet T.F."/>
            <person name="Yan J."/>
            <person name="Pennell K.D."/>
            <person name="Loffler F.E."/>
        </authorList>
    </citation>
    <scope>NUCLEOTIDE SEQUENCE [LARGE SCALE GENOMIC DNA]</scope>
    <source>
        <strain evidence="4 5">ACSDCE</strain>
    </source>
</reference>
<protein>
    <submittedName>
        <fullName evidence="4">Site-specific integrase</fullName>
    </submittedName>
</protein>
<dbReference type="PANTHER" id="PTHR30349:SF41">
    <property type="entry name" value="INTEGRASE_RECOMBINASE PROTEIN MJ0367-RELATED"/>
    <property type="match status" value="1"/>
</dbReference>
<proteinExistence type="inferred from homology"/>
<dbReference type="GO" id="GO:0003677">
    <property type="term" value="F:DNA binding"/>
    <property type="evidence" value="ECO:0007669"/>
    <property type="project" value="UniProtKB-KW"/>
</dbReference>
<dbReference type="InterPro" id="IPR011010">
    <property type="entry name" value="DNA_brk_join_enz"/>
</dbReference>
<evidence type="ECO:0000256" key="3">
    <source>
        <dbReference type="ARBA" id="ARBA00023172"/>
    </source>
</evidence>
<dbReference type="RefSeq" id="WP_167750569.1">
    <property type="nucleotide sequence ID" value="NZ_CP039734.2"/>
</dbReference>
<gene>
    <name evidence="4" type="ORF">FA584_13650</name>
</gene>
<evidence type="ECO:0000313" key="4">
    <source>
        <dbReference type="EMBL" id="QIR77184.1"/>
    </source>
</evidence>
<dbReference type="Gene3D" id="1.10.443.10">
    <property type="entry name" value="Intergrase catalytic core"/>
    <property type="match status" value="1"/>
</dbReference>
<dbReference type="Pfam" id="PF00589">
    <property type="entry name" value="Phage_integrase"/>
    <property type="match status" value="1"/>
</dbReference>
<dbReference type="InterPro" id="IPR050090">
    <property type="entry name" value="Tyrosine_recombinase_XerCD"/>
</dbReference>
<dbReference type="PANTHER" id="PTHR30349">
    <property type="entry name" value="PHAGE INTEGRASE-RELATED"/>
    <property type="match status" value="1"/>
</dbReference>
<evidence type="ECO:0000256" key="1">
    <source>
        <dbReference type="ARBA" id="ARBA00008857"/>
    </source>
</evidence>
<dbReference type="EMBL" id="CP039734">
    <property type="protein sequence ID" value="QIR77184.1"/>
    <property type="molecule type" value="Genomic_DNA"/>
</dbReference>
<sequence>MAELIKTKTPSVYYQKLKNDDISYIIKYKLGKNVKQENVGRKSSGMTESKAAEILRNIKYDIARNFRSATSKDELEIARKNKITSLKVMCEKYLADKDVEVSKEKDVDVKNKRYKTAINLRKDRNRLNFWLNNENFKKYINFPLSRITPEVIDKVILTAKKNNGEAYMPKSMKLNIDIMLTVTKHFNYPKSENPFLKIDKKLIPLKKEFKPRTRYLTLHECNTLFEVLKQKKNKRDYVICLICLLTGARPDSVIKLRIKDLYFSTNRINLFDFKRKMYYESIFNEECQRAVNEYLDGRIRNQNDYLFFHETTDKALSKFPASISRVLNQLFNFDQYGNKIQRERSVVPYTLRHSFASININEFKMPIYEVSRCLNHSSVNTTSSIYVTHDLEKSANYIDALSKGALGSLHNGFKID</sequence>
<name>A0A6G9VWX8_9BACT</name>
<dbReference type="AlphaFoldDB" id="A0A6G9VWX8"/>
<keyword evidence="2" id="KW-0238">DNA-binding</keyword>
<dbReference type="SUPFAM" id="SSF56349">
    <property type="entry name" value="DNA breaking-rejoining enzymes"/>
    <property type="match status" value="1"/>
</dbReference>
<dbReference type="PROSITE" id="PS51898">
    <property type="entry name" value="TYR_RECOMBINASE"/>
    <property type="match status" value="1"/>
</dbReference>
<accession>A0A6G9VWX8</accession>
<organism evidence="4 5">
    <name type="scientific">Sulfurospirillum diekertiae</name>
    <dbReference type="NCBI Taxonomy" id="1854492"/>
    <lineage>
        <taxon>Bacteria</taxon>
        <taxon>Pseudomonadati</taxon>
        <taxon>Campylobacterota</taxon>
        <taxon>Epsilonproteobacteria</taxon>
        <taxon>Campylobacterales</taxon>
        <taxon>Sulfurospirillaceae</taxon>
        <taxon>Sulfurospirillum</taxon>
    </lineage>
</organism>
<dbReference type="GO" id="GO:0006310">
    <property type="term" value="P:DNA recombination"/>
    <property type="evidence" value="ECO:0007669"/>
    <property type="project" value="UniProtKB-KW"/>
</dbReference>
<dbReference type="Proteomes" id="UP000502831">
    <property type="component" value="Chromosome"/>
</dbReference>
<keyword evidence="3" id="KW-0233">DNA recombination</keyword>
<comment type="similarity">
    <text evidence="1">Belongs to the 'phage' integrase family.</text>
</comment>